<feature type="domain" description="DEAD-box RNA helicase Q" evidence="11">
    <location>
        <begin position="158"/>
        <end position="186"/>
    </location>
</feature>
<comment type="similarity">
    <text evidence="5 7">Belongs to the DEAD box helicase family.</text>
</comment>
<dbReference type="PROSITE" id="PS51192">
    <property type="entry name" value="HELICASE_ATP_BIND_1"/>
    <property type="match status" value="1"/>
</dbReference>
<dbReference type="Pfam" id="PF00270">
    <property type="entry name" value="DEAD"/>
    <property type="match status" value="1"/>
</dbReference>
<dbReference type="InterPro" id="IPR050079">
    <property type="entry name" value="DEAD_box_RNA_helicase"/>
</dbReference>
<keyword evidence="3 7" id="KW-0347">Helicase</keyword>
<dbReference type="PROSITE" id="PS51195">
    <property type="entry name" value="Q_MOTIF"/>
    <property type="match status" value="1"/>
</dbReference>
<proteinExistence type="inferred from homology"/>
<dbReference type="InterPro" id="IPR027417">
    <property type="entry name" value="P-loop_NTPase"/>
</dbReference>
<feature type="region of interest" description="Disordered" evidence="8">
    <location>
        <begin position="1"/>
        <end position="154"/>
    </location>
</feature>
<evidence type="ECO:0000256" key="3">
    <source>
        <dbReference type="ARBA" id="ARBA00022806"/>
    </source>
</evidence>
<feature type="compositionally biased region" description="Basic residues" evidence="8">
    <location>
        <begin position="55"/>
        <end position="65"/>
    </location>
</feature>
<keyword evidence="13" id="KW-1185">Reference proteome</keyword>
<feature type="compositionally biased region" description="Low complexity" evidence="8">
    <location>
        <begin position="108"/>
        <end position="122"/>
    </location>
</feature>
<dbReference type="PROSITE" id="PS00039">
    <property type="entry name" value="DEAD_ATP_HELICASE"/>
    <property type="match status" value="1"/>
</dbReference>
<evidence type="ECO:0000256" key="5">
    <source>
        <dbReference type="ARBA" id="ARBA00038437"/>
    </source>
</evidence>
<keyword evidence="1 7" id="KW-0547">Nucleotide-binding</keyword>
<keyword evidence="4 7" id="KW-0067">ATP-binding</keyword>
<evidence type="ECO:0000259" key="11">
    <source>
        <dbReference type="PROSITE" id="PS51195"/>
    </source>
</evidence>
<feature type="short sequence motif" description="Q motif" evidence="6">
    <location>
        <begin position="158"/>
        <end position="186"/>
    </location>
</feature>
<dbReference type="PANTHER" id="PTHR47959">
    <property type="entry name" value="ATP-DEPENDENT RNA HELICASE RHLE-RELATED"/>
    <property type="match status" value="1"/>
</dbReference>
<evidence type="ECO:0000259" key="10">
    <source>
        <dbReference type="PROSITE" id="PS51194"/>
    </source>
</evidence>
<sequence length="667" mass="72182">MTAKTTARPRKTTTRSRKKVAVSASSTALDAQDAEVENTAPSASADAPAEDTPAPKKRAPRRRSAPKAESAAEPVAEATTDDTVAEEAAPKAAPKKARAPARRRTKADAATKATPATQAEAPVAVELDITAAPAPVAPPPAEPASPPAVDSVEEEPTITFADLELSKPILQAIEEMGYKHPTPIQAQAIPAVLMARDVLGVAQTGTGKTASFTLPMLEILSDSRARARMPRSLILEPTRELALQVAENFVQYGKHLKLNHALLIGGESMADQKEVLNRGVDVLIATPGRLLDLFERGGLLLNHTKILVIDEADRMLDMGFIPDIEKIVSLLPPSRQTLFFSATMAPPIRKLADAFLHSPKEITVTRQSSVASTITTGLVIVDEFSKRETLRLLLRDPELQNAIVFCNRKRDVDVLNKSLTKHGFSVGALHGDLPQSVRFSTLEKFKNGELKVLVCSDVAARGIDIGGLSHVFNFDLPFHAEDYVHRIGRTGRAGREGHAFSIATSYDKTLAEAIEQLTGNPIPRLSVEGVQQLEWSEEKRPRGGSQARGGQNRKDKPAPQREREPARTREPAREREATREREPAREREAQRPVPATQPAPKAQPHKGGRNQRDEIPPAPAGEFSGFGDQTPAFMLLPRRNSSRPATPGTLENTETAQDAAHVSDVAS</sequence>
<evidence type="ECO:0000256" key="4">
    <source>
        <dbReference type="ARBA" id="ARBA00022840"/>
    </source>
</evidence>
<feature type="compositionally biased region" description="Low complexity" evidence="8">
    <location>
        <begin position="39"/>
        <end position="52"/>
    </location>
</feature>
<dbReference type="SMART" id="SM00490">
    <property type="entry name" value="HELICc"/>
    <property type="match status" value="1"/>
</dbReference>
<feature type="compositionally biased region" description="Basic and acidic residues" evidence="8">
    <location>
        <begin position="552"/>
        <end position="590"/>
    </location>
</feature>
<evidence type="ECO:0000256" key="6">
    <source>
        <dbReference type="PROSITE-ProRule" id="PRU00552"/>
    </source>
</evidence>
<organism evidence="12 13">
    <name type="scientific">Acetobacter lambici</name>
    <dbReference type="NCBI Taxonomy" id="1332824"/>
    <lineage>
        <taxon>Bacteria</taxon>
        <taxon>Pseudomonadati</taxon>
        <taxon>Pseudomonadota</taxon>
        <taxon>Alphaproteobacteria</taxon>
        <taxon>Acetobacterales</taxon>
        <taxon>Acetobacteraceae</taxon>
        <taxon>Acetobacter</taxon>
    </lineage>
</organism>
<evidence type="ECO:0000313" key="13">
    <source>
        <dbReference type="Proteomes" id="UP001523528"/>
    </source>
</evidence>
<dbReference type="InterPro" id="IPR014014">
    <property type="entry name" value="RNA_helicase_DEAD_Q_motif"/>
</dbReference>
<dbReference type="EMBL" id="JAMYZZ010000002">
    <property type="protein sequence ID" value="MCP1257591.1"/>
    <property type="molecule type" value="Genomic_DNA"/>
</dbReference>
<feature type="domain" description="Helicase C-terminal" evidence="10">
    <location>
        <begin position="389"/>
        <end position="534"/>
    </location>
</feature>
<accession>A0ABT1EXC9</accession>
<name>A0ABT1EXC9_9PROT</name>
<evidence type="ECO:0000256" key="7">
    <source>
        <dbReference type="RuleBase" id="RU000492"/>
    </source>
</evidence>
<dbReference type="SUPFAM" id="SSF52540">
    <property type="entry name" value="P-loop containing nucleoside triphosphate hydrolases"/>
    <property type="match status" value="1"/>
</dbReference>
<dbReference type="Proteomes" id="UP001523528">
    <property type="component" value="Unassembled WGS sequence"/>
</dbReference>
<feature type="compositionally biased region" description="Pro residues" evidence="8">
    <location>
        <begin position="135"/>
        <end position="146"/>
    </location>
</feature>
<dbReference type="InterPro" id="IPR011545">
    <property type="entry name" value="DEAD/DEAH_box_helicase_dom"/>
</dbReference>
<evidence type="ECO:0000256" key="1">
    <source>
        <dbReference type="ARBA" id="ARBA00022741"/>
    </source>
</evidence>
<dbReference type="CDD" id="cd00268">
    <property type="entry name" value="DEADc"/>
    <property type="match status" value="1"/>
</dbReference>
<keyword evidence="2 7" id="KW-0378">Hydrolase</keyword>
<evidence type="ECO:0000256" key="2">
    <source>
        <dbReference type="ARBA" id="ARBA00022801"/>
    </source>
</evidence>
<dbReference type="Gene3D" id="3.40.50.300">
    <property type="entry name" value="P-loop containing nucleotide triphosphate hydrolases"/>
    <property type="match status" value="2"/>
</dbReference>
<dbReference type="InterPro" id="IPR000629">
    <property type="entry name" value="RNA-helicase_DEAD-box_CS"/>
</dbReference>
<dbReference type="CDD" id="cd18787">
    <property type="entry name" value="SF2_C_DEAD"/>
    <property type="match status" value="1"/>
</dbReference>
<feature type="compositionally biased region" description="Low complexity" evidence="8">
    <location>
        <begin position="67"/>
        <end position="78"/>
    </location>
</feature>
<evidence type="ECO:0000256" key="8">
    <source>
        <dbReference type="SAM" id="MobiDB-lite"/>
    </source>
</evidence>
<feature type="compositionally biased region" description="Basic residues" evidence="8">
    <location>
        <begin position="93"/>
        <end position="105"/>
    </location>
</feature>
<gene>
    <name evidence="12" type="ORF">NKW50_03160</name>
</gene>
<feature type="compositionally biased region" description="Basic residues" evidence="8">
    <location>
        <begin position="7"/>
        <end position="20"/>
    </location>
</feature>
<feature type="region of interest" description="Disordered" evidence="8">
    <location>
        <begin position="533"/>
        <end position="667"/>
    </location>
</feature>
<reference evidence="12 13" key="1">
    <citation type="submission" date="2022-06" db="EMBL/GenBank/DDBJ databases">
        <title>Acetobacer genomes from food samples.</title>
        <authorList>
            <person name="Sombolestani A."/>
        </authorList>
    </citation>
    <scope>NUCLEOTIDE SEQUENCE [LARGE SCALE GENOMIC DNA]</scope>
    <source>
        <strain evidence="12 13">R-83285</strain>
    </source>
</reference>
<feature type="domain" description="Helicase ATP-binding" evidence="9">
    <location>
        <begin position="189"/>
        <end position="362"/>
    </location>
</feature>
<evidence type="ECO:0000259" key="9">
    <source>
        <dbReference type="PROSITE" id="PS51192"/>
    </source>
</evidence>
<dbReference type="InterPro" id="IPR001650">
    <property type="entry name" value="Helicase_C-like"/>
</dbReference>
<evidence type="ECO:0000313" key="12">
    <source>
        <dbReference type="EMBL" id="MCP1257591.1"/>
    </source>
</evidence>
<dbReference type="InterPro" id="IPR044742">
    <property type="entry name" value="DEAD/DEAH_RhlB"/>
</dbReference>
<dbReference type="PROSITE" id="PS51194">
    <property type="entry name" value="HELICASE_CTER"/>
    <property type="match status" value="1"/>
</dbReference>
<dbReference type="InterPro" id="IPR014001">
    <property type="entry name" value="Helicase_ATP-bd"/>
</dbReference>
<comment type="caution">
    <text evidence="12">The sequence shown here is derived from an EMBL/GenBank/DDBJ whole genome shotgun (WGS) entry which is preliminary data.</text>
</comment>
<dbReference type="GO" id="GO:0004386">
    <property type="term" value="F:helicase activity"/>
    <property type="evidence" value="ECO:0007669"/>
    <property type="project" value="UniProtKB-KW"/>
</dbReference>
<dbReference type="Pfam" id="PF00271">
    <property type="entry name" value="Helicase_C"/>
    <property type="match status" value="1"/>
</dbReference>
<dbReference type="PANTHER" id="PTHR47959:SF13">
    <property type="entry name" value="ATP-DEPENDENT RNA HELICASE RHLE"/>
    <property type="match status" value="1"/>
</dbReference>
<dbReference type="SMART" id="SM00487">
    <property type="entry name" value="DEXDc"/>
    <property type="match status" value="1"/>
</dbReference>
<protein>
    <submittedName>
        <fullName evidence="12">DEAD/DEAH box helicase</fullName>
    </submittedName>
</protein>